<evidence type="ECO:0000313" key="8">
    <source>
        <dbReference type="Proteomes" id="UP000198654"/>
    </source>
</evidence>
<dbReference type="GO" id="GO:0003954">
    <property type="term" value="F:NADH dehydrogenase activity"/>
    <property type="evidence" value="ECO:0007669"/>
    <property type="project" value="TreeGrafter"/>
</dbReference>
<dbReference type="OrthoDB" id="7988299at2"/>
<dbReference type="EMBL" id="FNGI01000004">
    <property type="protein sequence ID" value="SDL48012.1"/>
    <property type="molecule type" value="Genomic_DNA"/>
</dbReference>
<reference evidence="7 8" key="1">
    <citation type="submission" date="2016-10" db="EMBL/GenBank/DDBJ databases">
        <authorList>
            <person name="de Groot N.N."/>
        </authorList>
    </citation>
    <scope>NUCLEOTIDE SEQUENCE [LARGE SCALE GENOMIC DNA]</scope>
    <source>
        <strain evidence="7 8">DSM 14789</strain>
    </source>
</reference>
<dbReference type="PANTHER" id="PTHR11432:SF3">
    <property type="entry name" value="NADH-UBIQUINONE OXIDOREDUCTASE CHAIN 1"/>
    <property type="match status" value="1"/>
</dbReference>
<keyword evidence="5" id="KW-0520">NAD</keyword>
<feature type="transmembrane region" description="Helical" evidence="6">
    <location>
        <begin position="283"/>
        <end position="304"/>
    </location>
</feature>
<evidence type="ECO:0000256" key="1">
    <source>
        <dbReference type="ARBA" id="ARBA00004141"/>
    </source>
</evidence>
<keyword evidence="4 6" id="KW-0472">Membrane</keyword>
<dbReference type="RefSeq" id="WP_089727610.1">
    <property type="nucleotide sequence ID" value="NZ_FNGI01000004.1"/>
</dbReference>
<name>A0A1G9KEJ3_9GAMM</name>
<feature type="transmembrane region" description="Helical" evidence="6">
    <location>
        <begin position="6"/>
        <end position="27"/>
    </location>
</feature>
<gene>
    <name evidence="7" type="ORF">SAMN05661010_01747</name>
</gene>
<keyword evidence="2 5" id="KW-0812">Transmembrane</keyword>
<comment type="subcellular location">
    <subcellularLocation>
        <location evidence="5">Cell membrane</location>
        <topology evidence="5">Multi-pass membrane protein</topology>
    </subcellularLocation>
    <subcellularLocation>
        <location evidence="1">Membrane</location>
        <topology evidence="1">Multi-pass membrane protein</topology>
    </subcellularLocation>
</comment>
<evidence type="ECO:0000256" key="4">
    <source>
        <dbReference type="ARBA" id="ARBA00023136"/>
    </source>
</evidence>
<evidence type="ECO:0000256" key="6">
    <source>
        <dbReference type="SAM" id="Phobius"/>
    </source>
</evidence>
<dbReference type="Proteomes" id="UP000198654">
    <property type="component" value="Unassembled WGS sequence"/>
</dbReference>
<feature type="transmembrane region" description="Helical" evidence="6">
    <location>
        <begin position="134"/>
        <end position="156"/>
    </location>
</feature>
<evidence type="ECO:0000256" key="2">
    <source>
        <dbReference type="ARBA" id="ARBA00022692"/>
    </source>
</evidence>
<keyword evidence="3 6" id="KW-1133">Transmembrane helix</keyword>
<dbReference type="Pfam" id="PF00146">
    <property type="entry name" value="NADHdh"/>
    <property type="match status" value="1"/>
</dbReference>
<feature type="transmembrane region" description="Helical" evidence="6">
    <location>
        <begin position="103"/>
        <end position="122"/>
    </location>
</feature>
<dbReference type="STRING" id="119000.SAMN05661010_01747"/>
<dbReference type="AlphaFoldDB" id="A0A1G9KEJ3"/>
<evidence type="ECO:0000256" key="3">
    <source>
        <dbReference type="ARBA" id="ARBA00022989"/>
    </source>
</evidence>
<keyword evidence="8" id="KW-1185">Reference proteome</keyword>
<dbReference type="GO" id="GO:0005886">
    <property type="term" value="C:plasma membrane"/>
    <property type="evidence" value="ECO:0007669"/>
    <property type="project" value="UniProtKB-SubCell"/>
</dbReference>
<dbReference type="PANTHER" id="PTHR11432">
    <property type="entry name" value="NADH DEHYDROGENASE SUBUNIT 1"/>
    <property type="match status" value="1"/>
</dbReference>
<sequence>MIWEQLVLPTLTVLLALGIGAYAVAVLDRLIAGALGLSRAGSAWLAPLARGAWLLTQSANVTEAPDWQAWRLAPLLYLMLAAVGLALVPWSASLVATDLATSVVLWGSVEALATVVIFLHGWSANAPLALIGAYRYVALGLSYILISMFVLIGVALPAESLQFTQVVASQAELWNVIRQPLGLPLFLIVGLGVSFWGPLNLADSTDLAGGTASEVSGPPRLAWNLARAAMLVAFSGVAATVFLGGWLGPWLPGPLWLVLKMFAVLLALLLAGRLLPRLSPERCVTLMWVVLLPLSFVDLVWAGLEALL</sequence>
<feature type="transmembrane region" description="Helical" evidence="6">
    <location>
        <begin position="253"/>
        <end position="271"/>
    </location>
</feature>
<proteinExistence type="inferred from homology"/>
<dbReference type="InterPro" id="IPR001694">
    <property type="entry name" value="NADH_UbQ_OxRdtase_su1/FPO"/>
</dbReference>
<feature type="transmembrane region" description="Helical" evidence="6">
    <location>
        <begin position="176"/>
        <end position="197"/>
    </location>
</feature>
<accession>A0A1G9KEJ3</accession>
<protein>
    <submittedName>
        <fullName evidence="7">NADH dehydrogenase subunit H</fullName>
    </submittedName>
</protein>
<feature type="transmembrane region" description="Helical" evidence="6">
    <location>
        <begin position="75"/>
        <end position="97"/>
    </location>
</feature>
<evidence type="ECO:0000313" key="7">
    <source>
        <dbReference type="EMBL" id="SDL48012.1"/>
    </source>
</evidence>
<dbReference type="GO" id="GO:0009060">
    <property type="term" value="P:aerobic respiration"/>
    <property type="evidence" value="ECO:0007669"/>
    <property type="project" value="TreeGrafter"/>
</dbReference>
<organism evidence="7 8">
    <name type="scientific">Modicisalibacter muralis</name>
    <dbReference type="NCBI Taxonomy" id="119000"/>
    <lineage>
        <taxon>Bacteria</taxon>
        <taxon>Pseudomonadati</taxon>
        <taxon>Pseudomonadota</taxon>
        <taxon>Gammaproteobacteria</taxon>
        <taxon>Oceanospirillales</taxon>
        <taxon>Halomonadaceae</taxon>
        <taxon>Modicisalibacter</taxon>
    </lineage>
</organism>
<comment type="similarity">
    <text evidence="5">Belongs to the complex I subunit 1 family.</text>
</comment>
<feature type="transmembrane region" description="Helical" evidence="6">
    <location>
        <begin position="228"/>
        <end position="247"/>
    </location>
</feature>
<evidence type="ECO:0000256" key="5">
    <source>
        <dbReference type="RuleBase" id="RU000471"/>
    </source>
</evidence>